<sequence>MPLDARMVRDVREWALAEASPTEVTLCLHNMRCDTESLTTTALKHLVDSTDVCGEYDFLHVPMDFVSKKCLGYSFINFTSPDAAQRFTRVVAEGMLSQFAAAGPKVMRAIPSKKQGLAECLISWFRGHSRSVRSAEVFPFVRSLSPTVQINPYLEMSLQLRRPRSGDIPMPAFARCHGAEAGFQQWKEDADLSYEVHWCAFAVPTCKSMQYISL</sequence>
<dbReference type="Proteomes" id="UP001189429">
    <property type="component" value="Unassembled WGS sequence"/>
</dbReference>
<dbReference type="InterPro" id="IPR035979">
    <property type="entry name" value="RBD_domain_sf"/>
</dbReference>
<organism evidence="2 3">
    <name type="scientific">Prorocentrum cordatum</name>
    <dbReference type="NCBI Taxonomy" id="2364126"/>
    <lineage>
        <taxon>Eukaryota</taxon>
        <taxon>Sar</taxon>
        <taxon>Alveolata</taxon>
        <taxon>Dinophyceae</taxon>
        <taxon>Prorocentrales</taxon>
        <taxon>Prorocentraceae</taxon>
        <taxon>Prorocentrum</taxon>
    </lineage>
</organism>
<keyword evidence="3" id="KW-1185">Reference proteome</keyword>
<dbReference type="InterPro" id="IPR007201">
    <property type="entry name" value="Mei2-like_Rrm_C"/>
</dbReference>
<accession>A0ABN9TKA1</accession>
<name>A0ABN9TKA1_9DINO</name>
<dbReference type="Pfam" id="PF04059">
    <property type="entry name" value="RRM_2"/>
    <property type="match status" value="1"/>
</dbReference>
<evidence type="ECO:0000313" key="2">
    <source>
        <dbReference type="EMBL" id="CAK0846378.1"/>
    </source>
</evidence>
<proteinExistence type="predicted"/>
<dbReference type="SUPFAM" id="SSF54928">
    <property type="entry name" value="RNA-binding domain, RBD"/>
    <property type="match status" value="1"/>
</dbReference>
<feature type="domain" description="Mei2-like C-terminal RNA recognition motif" evidence="1">
    <location>
        <begin position="38"/>
        <end position="100"/>
    </location>
</feature>
<gene>
    <name evidence="2" type="ORF">PCOR1329_LOCUS39908</name>
</gene>
<dbReference type="EMBL" id="CAUYUJ010014819">
    <property type="protein sequence ID" value="CAK0846378.1"/>
    <property type="molecule type" value="Genomic_DNA"/>
</dbReference>
<protein>
    <recommendedName>
        <fullName evidence="1">Mei2-like C-terminal RNA recognition motif domain-containing protein</fullName>
    </recommendedName>
</protein>
<evidence type="ECO:0000313" key="3">
    <source>
        <dbReference type="Proteomes" id="UP001189429"/>
    </source>
</evidence>
<reference evidence="2" key="1">
    <citation type="submission" date="2023-10" db="EMBL/GenBank/DDBJ databases">
        <authorList>
            <person name="Chen Y."/>
            <person name="Shah S."/>
            <person name="Dougan E. K."/>
            <person name="Thang M."/>
            <person name="Chan C."/>
        </authorList>
    </citation>
    <scope>NUCLEOTIDE SEQUENCE [LARGE SCALE GENOMIC DNA]</scope>
</reference>
<evidence type="ECO:0000259" key="1">
    <source>
        <dbReference type="Pfam" id="PF04059"/>
    </source>
</evidence>
<comment type="caution">
    <text evidence="2">The sequence shown here is derived from an EMBL/GenBank/DDBJ whole genome shotgun (WGS) entry which is preliminary data.</text>
</comment>